<name>A0A4R3HRI1_PAULE</name>
<dbReference type="Pfam" id="PF13591">
    <property type="entry name" value="MerR_2"/>
    <property type="match status" value="1"/>
</dbReference>
<dbReference type="OrthoDB" id="8776701at2"/>
<comment type="caution">
    <text evidence="2">The sequence shown here is derived from an EMBL/GenBank/DDBJ whole genome shotgun (WGS) entry which is preliminary data.</text>
</comment>
<dbReference type="EMBL" id="SLZQ01000021">
    <property type="protein sequence ID" value="TCS32597.1"/>
    <property type="molecule type" value="Genomic_DNA"/>
</dbReference>
<organism evidence="2 3">
    <name type="scientific">Paucimonas lemoignei</name>
    <name type="common">Pseudomonas lemoignei</name>
    <dbReference type="NCBI Taxonomy" id="29443"/>
    <lineage>
        <taxon>Bacteria</taxon>
        <taxon>Pseudomonadati</taxon>
        <taxon>Pseudomonadota</taxon>
        <taxon>Betaproteobacteria</taxon>
        <taxon>Burkholderiales</taxon>
        <taxon>Burkholderiaceae</taxon>
        <taxon>Paucimonas</taxon>
    </lineage>
</organism>
<dbReference type="Proteomes" id="UP000295382">
    <property type="component" value="Unassembled WGS sequence"/>
</dbReference>
<evidence type="ECO:0000313" key="3">
    <source>
        <dbReference type="Proteomes" id="UP000295382"/>
    </source>
</evidence>
<keyword evidence="3" id="KW-1185">Reference proteome</keyword>
<dbReference type="Gene3D" id="1.10.1660.10">
    <property type="match status" value="1"/>
</dbReference>
<evidence type="ECO:0000313" key="2">
    <source>
        <dbReference type="EMBL" id="TCS32597.1"/>
    </source>
</evidence>
<dbReference type="AlphaFoldDB" id="A0A4R3HRI1"/>
<feature type="coiled-coil region" evidence="1">
    <location>
        <begin position="82"/>
        <end position="109"/>
    </location>
</feature>
<protein>
    <submittedName>
        <fullName evidence="2">Chaperone modulatory protein CbpM</fullName>
    </submittedName>
</protein>
<evidence type="ECO:0000256" key="1">
    <source>
        <dbReference type="SAM" id="Coils"/>
    </source>
</evidence>
<sequence length="111" mass="12404">MKVDATEWIWLNEQAICSAQNLVEVSGLSNEELDDLIENGVIAPVDANAQPMSFPLRYVVVASMARRLRDDFELDRHGVTLAMTLMQRIEELELELNAARARLGHGRSNPG</sequence>
<reference evidence="2 3" key="1">
    <citation type="submission" date="2019-03" db="EMBL/GenBank/DDBJ databases">
        <title>Genomic Encyclopedia of Type Strains, Phase IV (KMG-IV): sequencing the most valuable type-strain genomes for metagenomic binning, comparative biology and taxonomic classification.</title>
        <authorList>
            <person name="Goeker M."/>
        </authorList>
    </citation>
    <scope>NUCLEOTIDE SEQUENCE [LARGE SCALE GENOMIC DNA]</scope>
    <source>
        <strain evidence="2 3">DSM 7445</strain>
    </source>
</reference>
<keyword evidence="1" id="KW-0175">Coiled coil</keyword>
<accession>A0A4R3HRI1</accession>
<dbReference type="RefSeq" id="WP_132260464.1">
    <property type="nucleotide sequence ID" value="NZ_SLZQ01000021.1"/>
</dbReference>
<proteinExistence type="predicted"/>
<gene>
    <name evidence="2" type="ORF">EDC30_12121</name>
</gene>